<keyword evidence="1" id="KW-0812">Transmembrane</keyword>
<evidence type="ECO:0000256" key="1">
    <source>
        <dbReference type="SAM" id="Phobius"/>
    </source>
</evidence>
<evidence type="ECO:0000313" key="3">
    <source>
        <dbReference type="Proteomes" id="UP001289374"/>
    </source>
</evidence>
<dbReference type="Proteomes" id="UP001289374">
    <property type="component" value="Unassembled WGS sequence"/>
</dbReference>
<dbReference type="InterPro" id="IPR021109">
    <property type="entry name" value="Peptidase_aspartic_dom_sf"/>
</dbReference>
<comment type="caution">
    <text evidence="2">The sequence shown here is derived from an EMBL/GenBank/DDBJ whole genome shotgun (WGS) entry which is preliminary data.</text>
</comment>
<name>A0AAE1WQQ1_9LAMI</name>
<dbReference type="Gene3D" id="2.40.70.10">
    <property type="entry name" value="Acid Proteases"/>
    <property type="match status" value="1"/>
</dbReference>
<proteinExistence type="predicted"/>
<keyword evidence="1" id="KW-0472">Membrane</keyword>
<keyword evidence="1" id="KW-1133">Transmembrane helix</keyword>
<dbReference type="EMBL" id="JACGWL010000007">
    <property type="protein sequence ID" value="KAK4397897.1"/>
    <property type="molecule type" value="Genomic_DNA"/>
</dbReference>
<dbReference type="CDD" id="cd00303">
    <property type="entry name" value="retropepsin_like"/>
    <property type="match status" value="1"/>
</dbReference>
<evidence type="ECO:0000313" key="2">
    <source>
        <dbReference type="EMBL" id="KAK4397897.1"/>
    </source>
</evidence>
<feature type="transmembrane region" description="Helical" evidence="1">
    <location>
        <begin position="91"/>
        <end position="109"/>
    </location>
</feature>
<sequence>MRDCPKRGKLNALVVEADDGEGGSMRVNPLQFVADREIQKLGLTLAQHSNRIKAVNSEAKRIQGLVCVDLKVGAWTGKCNIMVVPLDDFDVILGVDFMLLANAMVMLYLNGLFIAHENSTCFVQGNYLLDSVRSVEKKYSLISVMQVKAGLRHGEQTYLAALVEIKSDVVQEVPDKVAELLLEIKHALPPELPTKLRPR</sequence>
<reference evidence="2" key="1">
    <citation type="submission" date="2020-06" db="EMBL/GenBank/DDBJ databases">
        <authorList>
            <person name="Li T."/>
            <person name="Hu X."/>
            <person name="Zhang T."/>
            <person name="Song X."/>
            <person name="Zhang H."/>
            <person name="Dai N."/>
            <person name="Sheng W."/>
            <person name="Hou X."/>
            <person name="Wei L."/>
        </authorList>
    </citation>
    <scope>NUCLEOTIDE SEQUENCE</scope>
    <source>
        <strain evidence="2">K16</strain>
        <tissue evidence="2">Leaf</tissue>
    </source>
</reference>
<keyword evidence="3" id="KW-1185">Reference proteome</keyword>
<reference evidence="2" key="2">
    <citation type="journal article" date="2024" name="Plant">
        <title>Genomic evolution and insights into agronomic trait innovations of Sesamum species.</title>
        <authorList>
            <person name="Miao H."/>
            <person name="Wang L."/>
            <person name="Qu L."/>
            <person name="Liu H."/>
            <person name="Sun Y."/>
            <person name="Le M."/>
            <person name="Wang Q."/>
            <person name="Wei S."/>
            <person name="Zheng Y."/>
            <person name="Lin W."/>
            <person name="Duan Y."/>
            <person name="Cao H."/>
            <person name="Xiong S."/>
            <person name="Wang X."/>
            <person name="Wei L."/>
            <person name="Li C."/>
            <person name="Ma Q."/>
            <person name="Ju M."/>
            <person name="Zhao R."/>
            <person name="Li G."/>
            <person name="Mu C."/>
            <person name="Tian Q."/>
            <person name="Mei H."/>
            <person name="Zhang T."/>
            <person name="Gao T."/>
            <person name="Zhang H."/>
        </authorList>
    </citation>
    <scope>NUCLEOTIDE SEQUENCE</scope>
    <source>
        <strain evidence="2">K16</strain>
    </source>
</reference>
<dbReference type="AlphaFoldDB" id="A0AAE1WQQ1"/>
<protein>
    <submittedName>
        <fullName evidence="2">Uncharacterized protein</fullName>
    </submittedName>
</protein>
<gene>
    <name evidence="2" type="ORF">Sango_1265200</name>
</gene>
<accession>A0AAE1WQQ1</accession>
<organism evidence="2 3">
    <name type="scientific">Sesamum angolense</name>
    <dbReference type="NCBI Taxonomy" id="2727404"/>
    <lineage>
        <taxon>Eukaryota</taxon>
        <taxon>Viridiplantae</taxon>
        <taxon>Streptophyta</taxon>
        <taxon>Embryophyta</taxon>
        <taxon>Tracheophyta</taxon>
        <taxon>Spermatophyta</taxon>
        <taxon>Magnoliopsida</taxon>
        <taxon>eudicotyledons</taxon>
        <taxon>Gunneridae</taxon>
        <taxon>Pentapetalae</taxon>
        <taxon>asterids</taxon>
        <taxon>lamiids</taxon>
        <taxon>Lamiales</taxon>
        <taxon>Pedaliaceae</taxon>
        <taxon>Sesamum</taxon>
    </lineage>
</organism>